<evidence type="ECO:0000256" key="1">
    <source>
        <dbReference type="SAM" id="SignalP"/>
    </source>
</evidence>
<name>A0A7W8N4H0_9BACT</name>
<feature type="signal peptide" evidence="1">
    <location>
        <begin position="1"/>
        <end position="20"/>
    </location>
</feature>
<evidence type="ECO:0000313" key="4">
    <source>
        <dbReference type="Proteomes" id="UP000569092"/>
    </source>
</evidence>
<protein>
    <submittedName>
        <fullName evidence="3">Pimeloyl-ACP methyl ester carboxylesterase</fullName>
    </submittedName>
</protein>
<accession>A0A7W8N4H0</accession>
<proteinExistence type="predicted"/>
<dbReference type="InterPro" id="IPR029058">
    <property type="entry name" value="AB_hydrolase_fold"/>
</dbReference>
<reference evidence="3 4" key="1">
    <citation type="submission" date="2020-08" db="EMBL/GenBank/DDBJ databases">
        <title>Genomic Encyclopedia of Type Strains, Phase IV (KMG-V): Genome sequencing to study the core and pangenomes of soil and plant-associated prokaryotes.</title>
        <authorList>
            <person name="Whitman W."/>
        </authorList>
    </citation>
    <scope>NUCLEOTIDE SEQUENCE [LARGE SCALE GENOMIC DNA]</scope>
    <source>
        <strain evidence="3 4">M8US30</strain>
    </source>
</reference>
<organism evidence="3 4">
    <name type="scientific">Tunturiibacter lichenicola</name>
    <dbReference type="NCBI Taxonomy" id="2051959"/>
    <lineage>
        <taxon>Bacteria</taxon>
        <taxon>Pseudomonadati</taxon>
        <taxon>Acidobacteriota</taxon>
        <taxon>Terriglobia</taxon>
        <taxon>Terriglobales</taxon>
        <taxon>Acidobacteriaceae</taxon>
        <taxon>Tunturiibacter</taxon>
    </lineage>
</organism>
<dbReference type="Gene3D" id="3.40.50.1820">
    <property type="entry name" value="alpha/beta hydrolase"/>
    <property type="match status" value="1"/>
</dbReference>
<dbReference type="PRINTS" id="PR00111">
    <property type="entry name" value="ABHYDROLASE"/>
</dbReference>
<dbReference type="Pfam" id="PF00561">
    <property type="entry name" value="Abhydrolase_1"/>
    <property type="match status" value="1"/>
</dbReference>
<keyword evidence="1" id="KW-0732">Signal</keyword>
<dbReference type="Proteomes" id="UP000569092">
    <property type="component" value="Unassembled WGS sequence"/>
</dbReference>
<evidence type="ECO:0000259" key="2">
    <source>
        <dbReference type="Pfam" id="PF00561"/>
    </source>
</evidence>
<feature type="chain" id="PRO_5031523712" evidence="1">
    <location>
        <begin position="21"/>
        <end position="311"/>
    </location>
</feature>
<dbReference type="GO" id="GO:0016020">
    <property type="term" value="C:membrane"/>
    <property type="evidence" value="ECO:0007669"/>
    <property type="project" value="TreeGrafter"/>
</dbReference>
<dbReference type="PANTHER" id="PTHR43798">
    <property type="entry name" value="MONOACYLGLYCEROL LIPASE"/>
    <property type="match status" value="1"/>
</dbReference>
<feature type="domain" description="AB hydrolase-1" evidence="2">
    <location>
        <begin position="50"/>
        <end position="289"/>
    </location>
</feature>
<dbReference type="InterPro" id="IPR050266">
    <property type="entry name" value="AB_hydrolase_sf"/>
</dbReference>
<dbReference type="PRINTS" id="PR00412">
    <property type="entry name" value="EPOXHYDRLASE"/>
</dbReference>
<sequence>MICRLLAATLFVAGTISSLAQPSVPSSFQSKTIHSPAGAEIFVRYGGHGPVVVLLHGYAENSDSWAPLARDLTKDHTVVVPDLRGIGRSSKPATGYDKKTQAQDIRAVVTGLGYDRTFVVAHDIGNMVAYAYAATYPDKVERLVVMDAPIPGIDPWSEILQNPGVWHFNFHGPDAERLVQGRERIYFDRIWNDFTGDPAKPDEATREFFAATYAQPGGMRAGFAQFAAFPQDAKDNKVFEQTKLTMPVLAVGGEKSFGSLQAVIMRHVATNVTEAVIIGSGHWLMEERPVETDALIRAFLDASPAEHQTAE</sequence>
<dbReference type="PANTHER" id="PTHR43798:SF33">
    <property type="entry name" value="HYDROLASE, PUTATIVE (AFU_ORTHOLOGUE AFUA_2G14860)-RELATED"/>
    <property type="match status" value="1"/>
</dbReference>
<dbReference type="InterPro" id="IPR000639">
    <property type="entry name" value="Epox_hydrolase-like"/>
</dbReference>
<evidence type="ECO:0000313" key="3">
    <source>
        <dbReference type="EMBL" id="MBB5343561.1"/>
    </source>
</evidence>
<comment type="caution">
    <text evidence="3">The sequence shown here is derived from an EMBL/GenBank/DDBJ whole genome shotgun (WGS) entry which is preliminary data.</text>
</comment>
<dbReference type="GO" id="GO:0003824">
    <property type="term" value="F:catalytic activity"/>
    <property type="evidence" value="ECO:0007669"/>
    <property type="project" value="InterPro"/>
</dbReference>
<dbReference type="EMBL" id="JACHDZ010000002">
    <property type="protein sequence ID" value="MBB5343561.1"/>
    <property type="molecule type" value="Genomic_DNA"/>
</dbReference>
<dbReference type="AlphaFoldDB" id="A0A7W8N4H0"/>
<gene>
    <name evidence="3" type="ORF">HDF10_001536</name>
</gene>
<dbReference type="InterPro" id="IPR000073">
    <property type="entry name" value="AB_hydrolase_1"/>
</dbReference>
<dbReference type="SUPFAM" id="SSF53474">
    <property type="entry name" value="alpha/beta-Hydrolases"/>
    <property type="match status" value="1"/>
</dbReference>